<name>A0A8S5LRZ3_9CAUD</name>
<proteinExistence type="predicted"/>
<protein>
    <submittedName>
        <fullName evidence="1">Uncharacterized protein</fullName>
    </submittedName>
</protein>
<reference evidence="1" key="1">
    <citation type="journal article" date="2021" name="Proc. Natl. Acad. Sci. U.S.A.">
        <title>A Catalog of Tens of Thousands of Viruses from Human Metagenomes Reveals Hidden Associations with Chronic Diseases.</title>
        <authorList>
            <person name="Tisza M.J."/>
            <person name="Buck C.B."/>
        </authorList>
    </citation>
    <scope>NUCLEOTIDE SEQUENCE</scope>
    <source>
        <strain evidence="1">CtYBm1</strain>
    </source>
</reference>
<evidence type="ECO:0000313" key="1">
    <source>
        <dbReference type="EMBL" id="DAD72793.1"/>
    </source>
</evidence>
<sequence>MEYLKCGPLDVKIISKVLLMTAYIFISMERIGCANMFKRLFNFFFRYEQGLKKSAVRIHHENFRKETQFTNVLVKWADIYNGVMLKHNQKIPHPYLNIFISTEYNCFRSYSLKNGGYYPFAIISERPNDLRVLIFCDAIELHKFCDAMIDPDLCYDVYMGESISKGLFKVFRFKLDDTHFVCEDLHTTIYVEGNDFLRCMFGEIPFIAYKPTANELFLVDYFTLSGMKEENYFNYERRHMPDYIEDYKNRINEVKVK</sequence>
<organism evidence="1">
    <name type="scientific">Siphoviridae sp. ctYBm1</name>
    <dbReference type="NCBI Taxonomy" id="2826374"/>
    <lineage>
        <taxon>Viruses</taxon>
        <taxon>Duplodnaviria</taxon>
        <taxon>Heunggongvirae</taxon>
        <taxon>Uroviricota</taxon>
        <taxon>Caudoviricetes</taxon>
    </lineage>
</organism>
<dbReference type="EMBL" id="BK014726">
    <property type="protein sequence ID" value="DAD72793.1"/>
    <property type="molecule type" value="Genomic_DNA"/>
</dbReference>
<accession>A0A8S5LRZ3</accession>